<dbReference type="EvolutionaryTrace" id="B8Y562"/>
<dbReference type="ESTHER" id="9bact-b8y562">
    <property type="family name" value="A85-EsteraseD-FGH"/>
</dbReference>
<dbReference type="SUPFAM" id="SSF53474">
    <property type="entry name" value="alpha/beta-Hydrolases"/>
    <property type="match status" value="1"/>
</dbReference>
<dbReference type="GO" id="GO:0016747">
    <property type="term" value="F:acyltransferase activity, transferring groups other than amino-acyl groups"/>
    <property type="evidence" value="ECO:0007669"/>
    <property type="project" value="TreeGrafter"/>
</dbReference>
<dbReference type="InterPro" id="IPR029058">
    <property type="entry name" value="AB_hydrolase_fold"/>
</dbReference>
<dbReference type="Pfam" id="PF00756">
    <property type="entry name" value="Esterase"/>
    <property type="match status" value="1"/>
</dbReference>
<reference evidence="1" key="1">
    <citation type="journal article" date="2010" name="FEMS Microbiol. Ecol.">
        <title>Novel lipolytic genes from the microbial metagenomic library of the South China Sea marine sediment.</title>
        <authorList>
            <person name="Hu Y."/>
            <person name="Fu C."/>
            <person name="Huang Y."/>
            <person name="Yin Y."/>
            <person name="Cheng G."/>
            <person name="Lei F."/>
            <person name="Lu N."/>
            <person name="Li J."/>
            <person name="Ashforth E.J."/>
            <person name="Zhang L."/>
            <person name="Zhu B."/>
        </authorList>
    </citation>
    <scope>NUCLEOTIDE SEQUENCE</scope>
</reference>
<dbReference type="PANTHER" id="PTHR48098:SF1">
    <property type="entry name" value="DIACYLGLYCEROL ACYLTRANSFERASE_MYCOLYLTRANSFERASE AG85A"/>
    <property type="match status" value="1"/>
</dbReference>
<dbReference type="PANTHER" id="PTHR48098">
    <property type="entry name" value="ENTEROCHELIN ESTERASE-RELATED"/>
    <property type="match status" value="1"/>
</dbReference>
<sequence>MALFQCDFFSDVLGLSTSMTVILPQETTGQIGMAGGSERREHPTLFLLHGLSDDHTIWLRRTSIERYVAEMGLAVVMPAVHRSFYTDMAHGLQYWTFISEELPALARSFFPLATAREDTFVAGLSMGGYGALKLGMRHPERFAAAASLSGALDITFDPAEHIAMEDDVWVAEQRNIFGDLAALPGSDHDLFALAERMAQSDGPVPKLYQCCGTEDFLYEDNVRFRDHVRGLGLDFMYEESPGEHEWGYWDAQIQRVLAWLPLRPPGTAPA</sequence>
<reference evidence="2" key="2">
    <citation type="journal article" date="2015" name="J. Ind. Microbiol. Biotechnol.">
        <title>Structural and functional analysis of a low-temperature-active alkaline esterase from South China Sea marine sediment microbial metagenomic library.</title>
        <authorList>
            <person name="Hu Y."/>
            <person name="Liu Y."/>
            <person name="Li J."/>
            <person name="Feng Y."/>
            <person name="Lu N."/>
            <person name="Zhu B."/>
            <person name="Xue S."/>
        </authorList>
    </citation>
    <scope>X-RAY CRYSTALLOGRAPHY (1.40 ANGSTROMS)</scope>
</reference>
<dbReference type="EMBL" id="FJ483464">
    <property type="protein sequence ID" value="ACL67846.1"/>
    <property type="molecule type" value="Genomic_DNA"/>
</dbReference>
<dbReference type="Gene3D" id="3.40.50.1820">
    <property type="entry name" value="alpha/beta hydrolase"/>
    <property type="match status" value="1"/>
</dbReference>
<proteinExistence type="evidence at protein level"/>
<evidence type="ECO:0000313" key="1">
    <source>
        <dbReference type="EMBL" id="ACL67846.1"/>
    </source>
</evidence>
<evidence type="ECO:0007829" key="2">
    <source>
        <dbReference type="PDB" id="4RGY"/>
    </source>
</evidence>
<dbReference type="AlphaFoldDB" id="B8Y562"/>
<dbReference type="PDB" id="4RGY">
    <property type="method" value="X-ray"/>
    <property type="resolution" value="1.40 A"/>
    <property type="chains" value="A/B=1-270"/>
</dbReference>
<keyword evidence="2" id="KW-0002">3D-structure</keyword>
<accession>B8Y562</accession>
<dbReference type="PDBsum" id="4RGY"/>
<organism evidence="1">
    <name type="scientific">uncultured bacterium FLS12</name>
    <dbReference type="NCBI Taxonomy" id="651659"/>
    <lineage>
        <taxon>Bacteria</taxon>
        <taxon>environmental samples</taxon>
    </lineage>
</organism>
<protein>
    <submittedName>
        <fullName evidence="1">Esterase</fullName>
    </submittedName>
</protein>
<dbReference type="InterPro" id="IPR050583">
    <property type="entry name" value="Mycobacterial_A85_antigen"/>
</dbReference>
<name>B8Y562_9BACT</name>
<dbReference type="InterPro" id="IPR000801">
    <property type="entry name" value="Esterase-like"/>
</dbReference>
<dbReference type="SMR" id="B8Y562"/>